<reference evidence="7" key="1">
    <citation type="submission" date="2021-01" db="EMBL/GenBank/DDBJ databases">
        <title>Whole genome shotgun sequence of Sphaerimonospora thailandensis NBRC 107569.</title>
        <authorList>
            <person name="Komaki H."/>
            <person name="Tamura T."/>
        </authorList>
    </citation>
    <scope>NUCLEOTIDE SEQUENCE</scope>
    <source>
        <strain evidence="7">NBRC 107569</strain>
    </source>
</reference>
<organism evidence="7 8">
    <name type="scientific">Sphaerimonospora thailandensis</name>
    <dbReference type="NCBI Taxonomy" id="795644"/>
    <lineage>
        <taxon>Bacteria</taxon>
        <taxon>Bacillati</taxon>
        <taxon>Actinomycetota</taxon>
        <taxon>Actinomycetes</taxon>
        <taxon>Streptosporangiales</taxon>
        <taxon>Streptosporangiaceae</taxon>
        <taxon>Sphaerimonospora</taxon>
    </lineage>
</organism>
<proteinExistence type="predicted"/>
<feature type="transmembrane region" description="Helical" evidence="6">
    <location>
        <begin position="242"/>
        <end position="265"/>
    </location>
</feature>
<keyword evidence="8" id="KW-1185">Reference proteome</keyword>
<evidence type="ECO:0000256" key="6">
    <source>
        <dbReference type="SAM" id="Phobius"/>
    </source>
</evidence>
<dbReference type="GO" id="GO:0005886">
    <property type="term" value="C:plasma membrane"/>
    <property type="evidence" value="ECO:0007669"/>
    <property type="project" value="UniProtKB-SubCell"/>
</dbReference>
<dbReference type="EMBL" id="BOOG01000048">
    <property type="protein sequence ID" value="GIH72285.1"/>
    <property type="molecule type" value="Genomic_DNA"/>
</dbReference>
<evidence type="ECO:0000313" key="8">
    <source>
        <dbReference type="Proteomes" id="UP000610966"/>
    </source>
</evidence>
<evidence type="ECO:0000256" key="4">
    <source>
        <dbReference type="ARBA" id="ARBA00022989"/>
    </source>
</evidence>
<sequence>MKLGQPRERRQPAEPLGGRVSGRKVVRVLFLLVALGFGAWAIAGRWAEVSDGFARLSWPELAGSLAAVLGALGAGMMMWRALLADLGSPLAFTDAAKIFFVGQLGKYIPGSLWPVLAQMEMGRDHGIPRSRSAAAFFLTYPVYLASGLVVAAVTLPVPAGESVARYAWLLLLVPVFVAALHPAVVNGVIGFGLRKLRRPPLERPLTRRGVLASAGWALVGWAAYGVHLALIVRALGASGATAVVLSFGAFALAWCLGFLVVVAPAGAGVREVAMFAALAPVLDRGSATAAVLCSRLIVSIGDLVCAALAGLASRRAVSPSDAVENAKRR</sequence>
<keyword evidence="3 6" id="KW-0812">Transmembrane</keyword>
<name>A0A8J3RCW3_9ACTN</name>
<keyword evidence="5 6" id="KW-0472">Membrane</keyword>
<comment type="caution">
    <text evidence="7">The sequence shown here is derived from an EMBL/GenBank/DDBJ whole genome shotgun (WGS) entry which is preliminary data.</text>
</comment>
<feature type="transmembrane region" description="Helical" evidence="6">
    <location>
        <begin position="214"/>
        <end position="236"/>
    </location>
</feature>
<accession>A0A8J3RCW3</accession>
<dbReference type="Pfam" id="PF03706">
    <property type="entry name" value="LPG_synthase_TM"/>
    <property type="match status" value="1"/>
</dbReference>
<evidence type="ECO:0000256" key="2">
    <source>
        <dbReference type="ARBA" id="ARBA00022475"/>
    </source>
</evidence>
<feature type="transmembrane region" description="Helical" evidence="6">
    <location>
        <begin position="167"/>
        <end position="193"/>
    </location>
</feature>
<dbReference type="Proteomes" id="UP000610966">
    <property type="component" value="Unassembled WGS sequence"/>
</dbReference>
<protein>
    <submittedName>
        <fullName evidence="7">Membrane protein</fullName>
    </submittedName>
</protein>
<dbReference type="AlphaFoldDB" id="A0A8J3RCW3"/>
<keyword evidence="4 6" id="KW-1133">Transmembrane helix</keyword>
<gene>
    <name evidence="7" type="ORF">Mth01_45380</name>
</gene>
<evidence type="ECO:0000256" key="3">
    <source>
        <dbReference type="ARBA" id="ARBA00022692"/>
    </source>
</evidence>
<feature type="transmembrane region" description="Helical" evidence="6">
    <location>
        <begin position="133"/>
        <end position="155"/>
    </location>
</feature>
<dbReference type="InterPro" id="IPR022791">
    <property type="entry name" value="L-PG_synthase/AglD"/>
</dbReference>
<evidence type="ECO:0000256" key="1">
    <source>
        <dbReference type="ARBA" id="ARBA00004651"/>
    </source>
</evidence>
<keyword evidence="2" id="KW-1003">Cell membrane</keyword>
<comment type="subcellular location">
    <subcellularLocation>
        <location evidence="1">Cell membrane</location>
        <topology evidence="1">Multi-pass membrane protein</topology>
    </subcellularLocation>
</comment>
<feature type="transmembrane region" description="Helical" evidence="6">
    <location>
        <begin position="63"/>
        <end position="83"/>
    </location>
</feature>
<evidence type="ECO:0000256" key="5">
    <source>
        <dbReference type="ARBA" id="ARBA00023136"/>
    </source>
</evidence>
<feature type="transmembrane region" description="Helical" evidence="6">
    <location>
        <begin position="25"/>
        <end position="43"/>
    </location>
</feature>
<evidence type="ECO:0000313" key="7">
    <source>
        <dbReference type="EMBL" id="GIH72285.1"/>
    </source>
</evidence>